<dbReference type="SUPFAM" id="SSF48452">
    <property type="entry name" value="TPR-like"/>
    <property type="match status" value="1"/>
</dbReference>
<sequence>MPTSREVGFSTSLMVMMMKKNNIIRFPRLHARLLEKGWEALQEKQYETALSFFLEASELKSDSELEMCIVVCLVEIGEWKEAKVRCQQLLAKKKDDVPLLQMYLSILLQLQQYEEMETVIRDALSHRFLLPSTRDHLLHLLQFSEKMQHRLPRAVDDRPIRQLLESTRLDDQLQAIQQLENEPVVSYLPFLQTYLSNEANHPMAKTMVVRLLTAQRVNEQVTIRKFGQTMTVIPAELDEYATTAFATNVLQQLERTIANDNPSLYEVASHLWHRYIYTLYPFPPLPSRVEHWAAALHICACSSQGIEEKTETITKCYGVAEDEVMPLCKKLYEIEEISFI</sequence>
<dbReference type="SUPFAM" id="SSF116965">
    <property type="entry name" value="Hypothetical protein MPN330"/>
    <property type="match status" value="1"/>
</dbReference>
<dbReference type="EMBL" id="CP015438">
    <property type="protein sequence ID" value="ANB61404.1"/>
    <property type="molecule type" value="Genomic_DNA"/>
</dbReference>
<protein>
    <submittedName>
        <fullName evidence="1">Tetratricopeptide repeat family protein</fullName>
    </submittedName>
</protein>
<reference evidence="1 2" key="1">
    <citation type="journal article" date="2006" name="Syst. Appl. Microbiol.">
        <title>Anoxybacillus amylolyticus sp. nov., a thermophilic amylase producing bacterium isolated from Mount Rittmann (Antarctica).</title>
        <authorList>
            <person name="Poli A."/>
            <person name="Esposito E."/>
            <person name="Lama L."/>
            <person name="Orlando P."/>
            <person name="Nicolaus G."/>
            <person name="de Appolonia F."/>
            <person name="Gambacorta A."/>
            <person name="Nicolaus B."/>
        </authorList>
    </citation>
    <scope>NUCLEOTIDE SEQUENCE [LARGE SCALE GENOMIC DNA]</scope>
    <source>
        <strain evidence="1 2">DSM 15939</strain>
    </source>
</reference>
<dbReference type="AlphaFoldDB" id="A0A167TLZ6"/>
<evidence type="ECO:0000313" key="2">
    <source>
        <dbReference type="Proteomes" id="UP000076865"/>
    </source>
</evidence>
<name>A0A167TLZ6_9BACL</name>
<organism evidence="1 2">
    <name type="scientific">Anoxybacteroides amylolyticum</name>
    <dbReference type="NCBI Taxonomy" id="294699"/>
    <lineage>
        <taxon>Bacteria</taxon>
        <taxon>Bacillati</taxon>
        <taxon>Bacillota</taxon>
        <taxon>Bacilli</taxon>
        <taxon>Bacillales</taxon>
        <taxon>Anoxybacillaceae</taxon>
        <taxon>Anoxybacteroides</taxon>
    </lineage>
</organism>
<accession>A0A167TLZ6</accession>
<dbReference type="Gene3D" id="1.25.40.10">
    <property type="entry name" value="Tetratricopeptide repeat domain"/>
    <property type="match status" value="1"/>
</dbReference>
<gene>
    <name evidence="1" type="ORF">GFC30_2919</name>
</gene>
<dbReference type="Proteomes" id="UP000076865">
    <property type="component" value="Chromosome"/>
</dbReference>
<keyword evidence="2" id="KW-1185">Reference proteome</keyword>
<dbReference type="InterPro" id="IPR011990">
    <property type="entry name" value="TPR-like_helical_dom_sf"/>
</dbReference>
<evidence type="ECO:0000313" key="1">
    <source>
        <dbReference type="EMBL" id="ANB61404.1"/>
    </source>
</evidence>
<dbReference type="KEGG" id="aamy:GFC30_2919"/>
<proteinExistence type="predicted"/>
<dbReference type="PATRIC" id="fig|294699.3.peg.3009"/>
<dbReference type="RefSeq" id="WP_238583523.1">
    <property type="nucleotide sequence ID" value="NZ_CP015438.1"/>
</dbReference>